<evidence type="ECO:0000256" key="5">
    <source>
        <dbReference type="ARBA" id="ARBA00022989"/>
    </source>
</evidence>
<dbReference type="InterPro" id="IPR003688">
    <property type="entry name" value="TraG/VirD4"/>
</dbReference>
<dbReference type="EMBL" id="RCYZ01000011">
    <property type="protein sequence ID" value="TPG60932.1"/>
    <property type="molecule type" value="Genomic_DNA"/>
</dbReference>
<dbReference type="RefSeq" id="WP_140469307.1">
    <property type="nucleotide sequence ID" value="NZ_RCYZ01000011.1"/>
</dbReference>
<evidence type="ECO:0000256" key="6">
    <source>
        <dbReference type="ARBA" id="ARBA00023136"/>
    </source>
</evidence>
<dbReference type="Pfam" id="PF02534">
    <property type="entry name" value="T4SS-DNA_transf"/>
    <property type="match status" value="1"/>
</dbReference>
<evidence type="ECO:0000313" key="10">
    <source>
        <dbReference type="Proteomes" id="UP000317646"/>
    </source>
</evidence>
<dbReference type="SUPFAM" id="SSF52540">
    <property type="entry name" value="P-loop containing nucleoside triphosphate hydrolases"/>
    <property type="match status" value="1"/>
</dbReference>
<comment type="subcellular location">
    <subcellularLocation>
        <location evidence="1">Cell membrane</location>
        <topology evidence="1">Multi-pass membrane protein</topology>
    </subcellularLocation>
</comment>
<keyword evidence="3" id="KW-1003">Cell membrane</keyword>
<dbReference type="InterPro" id="IPR025988">
    <property type="entry name" value="YWFCY_dom"/>
</dbReference>
<organism evidence="9 10">
    <name type="scientific">Hymenobacter nivis</name>
    <dbReference type="NCBI Taxonomy" id="1850093"/>
    <lineage>
        <taxon>Bacteria</taxon>
        <taxon>Pseudomonadati</taxon>
        <taxon>Bacteroidota</taxon>
        <taxon>Cytophagia</taxon>
        <taxon>Cytophagales</taxon>
        <taxon>Hymenobacteraceae</taxon>
        <taxon>Hymenobacter</taxon>
    </lineage>
</organism>
<dbReference type="InterPro" id="IPR027417">
    <property type="entry name" value="P-loop_NTPase"/>
</dbReference>
<proteinExistence type="inferred from homology"/>
<name>A0A502GH65_9BACT</name>
<sequence>MEDERAMRKIMDFMRLISVVLVLLHLYYYCYGYFAQQHLTAAWLGSILTRFSTKTALFYAPYVTKGAAATFLALSCFGTRGKLSESQTWPPILAYLVLGAGVFFGNGFLLTLSYAPAVVVVLYAGTTALGFLLLLRAGNLLSRMLKVNLMSDIFNLENETFPQEERKMENEYSVNLPTSYQLQKKQRKGWVNIVNPFRGTVVYGTPGSGKTFAVINQFIKQHLNKGFSMYVYDFKFPDLSTIVYNELLKNENKYAAPVQFYVINFDNPTKSHRCNPLLPTMMTDIVDAYESAATIMLNLNKTWIQKQGDFFVESPINFVAAIIWFLKIYEGGKYCTFPHMIEFLGRKYEEMFPILGSYSEIENYVRPFIDAFDGDAREQLEGQIASARIPLSRMASPQLYWVMSGNDFTLDINNPDEPKVLCVGNNPDREVIYGAALGLYNARLVKLVNKKHKLKSSIIIDELPTIYFKGLDKLIATARSNKVSTCLGIQDKSQLDRDYGKAESTVIQNTLGNVVSGQVTGESAEALSKRFGRILQKRQSLSINSKDTSSSISTQLDSMIPASKISGLTQGTFVGAVADNFGEEIDQKVFHAKILVDVAKIKREEEAYQPIPDITSFANPTTEEDETEQIIRANYNTIKADIATMVVSELSRIKRDPLLTHLVKSKPAKKA</sequence>
<dbReference type="PANTHER" id="PTHR37937">
    <property type="entry name" value="CONJUGATIVE TRANSFER: DNA TRANSPORT"/>
    <property type="match status" value="1"/>
</dbReference>
<feature type="domain" description="YWFCY" evidence="8">
    <location>
        <begin position="2"/>
        <end position="146"/>
    </location>
</feature>
<evidence type="ECO:0000256" key="4">
    <source>
        <dbReference type="ARBA" id="ARBA00022692"/>
    </source>
</evidence>
<keyword evidence="5 7" id="KW-1133">Transmembrane helix</keyword>
<dbReference type="Proteomes" id="UP000317646">
    <property type="component" value="Unassembled WGS sequence"/>
</dbReference>
<dbReference type="AlphaFoldDB" id="A0A502GH65"/>
<dbReference type="NCBIfam" id="NF041326">
    <property type="entry name" value="Bacteroid_MobC"/>
    <property type="match status" value="1"/>
</dbReference>
<evidence type="ECO:0000259" key="8">
    <source>
        <dbReference type="Pfam" id="PF14293"/>
    </source>
</evidence>
<feature type="transmembrane region" description="Helical" evidence="7">
    <location>
        <begin position="114"/>
        <end position="135"/>
    </location>
</feature>
<accession>A0A502GH65</accession>
<feature type="transmembrane region" description="Helical" evidence="7">
    <location>
        <begin position="89"/>
        <end position="108"/>
    </location>
</feature>
<protein>
    <submittedName>
        <fullName evidence="9">Conjugal transfer protein TraG</fullName>
    </submittedName>
</protein>
<dbReference type="PANTHER" id="PTHR37937:SF1">
    <property type="entry name" value="CONJUGATIVE TRANSFER: DNA TRANSPORT"/>
    <property type="match status" value="1"/>
</dbReference>
<comment type="caution">
    <text evidence="9">The sequence shown here is derived from an EMBL/GenBank/DDBJ whole genome shotgun (WGS) entry which is preliminary data.</text>
</comment>
<evidence type="ECO:0000256" key="1">
    <source>
        <dbReference type="ARBA" id="ARBA00004651"/>
    </source>
</evidence>
<gene>
    <name evidence="9" type="ORF">EAH73_20410</name>
</gene>
<evidence type="ECO:0000256" key="2">
    <source>
        <dbReference type="ARBA" id="ARBA00008806"/>
    </source>
</evidence>
<feature type="transmembrane region" description="Helical" evidence="7">
    <location>
        <begin position="56"/>
        <end position="77"/>
    </location>
</feature>
<dbReference type="OrthoDB" id="102453at2"/>
<evidence type="ECO:0000313" key="9">
    <source>
        <dbReference type="EMBL" id="TPG60932.1"/>
    </source>
</evidence>
<dbReference type="Pfam" id="PF14293">
    <property type="entry name" value="YWFCY"/>
    <property type="match status" value="1"/>
</dbReference>
<keyword evidence="10" id="KW-1185">Reference proteome</keyword>
<dbReference type="InterPro" id="IPR051539">
    <property type="entry name" value="T4SS-coupling_protein"/>
</dbReference>
<dbReference type="Gene3D" id="3.40.50.300">
    <property type="entry name" value="P-loop containing nucleotide triphosphate hydrolases"/>
    <property type="match status" value="1"/>
</dbReference>
<evidence type="ECO:0000256" key="7">
    <source>
        <dbReference type="SAM" id="Phobius"/>
    </source>
</evidence>
<dbReference type="GO" id="GO:0005886">
    <property type="term" value="C:plasma membrane"/>
    <property type="evidence" value="ECO:0007669"/>
    <property type="project" value="UniProtKB-SubCell"/>
</dbReference>
<reference evidence="9 10" key="1">
    <citation type="journal article" date="2019" name="Environ. Microbiol.">
        <title>Species interactions and distinct microbial communities in high Arctic permafrost affected cryosols are associated with the CH4 and CO2 gas fluxes.</title>
        <authorList>
            <person name="Altshuler I."/>
            <person name="Hamel J."/>
            <person name="Turney S."/>
            <person name="Magnuson E."/>
            <person name="Levesque R."/>
            <person name="Greer C."/>
            <person name="Whyte L.G."/>
        </authorList>
    </citation>
    <scope>NUCLEOTIDE SEQUENCE [LARGE SCALE GENOMIC DNA]</scope>
    <source>
        <strain evidence="9 10">S9.2P</strain>
    </source>
</reference>
<comment type="similarity">
    <text evidence="2">Belongs to the VirD4/TraG family.</text>
</comment>
<keyword evidence="6 7" id="KW-0472">Membrane</keyword>
<dbReference type="CDD" id="cd01127">
    <property type="entry name" value="TrwB_TraG_TraD_VirD4"/>
    <property type="match status" value="2"/>
</dbReference>
<evidence type="ECO:0000256" key="3">
    <source>
        <dbReference type="ARBA" id="ARBA00022475"/>
    </source>
</evidence>
<keyword evidence="4 7" id="KW-0812">Transmembrane</keyword>